<reference evidence="7" key="1">
    <citation type="submission" date="2023-10" db="EMBL/GenBank/DDBJ databases">
        <authorList>
            <person name="Chen Y."/>
            <person name="Shah S."/>
            <person name="Dougan E. K."/>
            <person name="Thang M."/>
            <person name="Chan C."/>
        </authorList>
    </citation>
    <scope>NUCLEOTIDE SEQUENCE [LARGE SCALE GENOMIC DNA]</scope>
</reference>
<evidence type="ECO:0000256" key="4">
    <source>
        <dbReference type="ARBA" id="ARBA00023235"/>
    </source>
</evidence>
<evidence type="ECO:0000256" key="5">
    <source>
        <dbReference type="PROSITE-ProRule" id="PRU00277"/>
    </source>
</evidence>
<keyword evidence="3 5" id="KW-0697">Rotamase</keyword>
<keyword evidence="8" id="KW-1185">Reference proteome</keyword>
<dbReference type="PROSITE" id="PS50059">
    <property type="entry name" value="FKBP_PPIASE"/>
    <property type="match status" value="1"/>
</dbReference>
<comment type="caution">
    <text evidence="7">The sequence shown here is derived from an EMBL/GenBank/DDBJ whole genome shotgun (WGS) entry which is preliminary data.</text>
</comment>
<protein>
    <recommendedName>
        <fullName evidence="2 5">peptidylprolyl isomerase</fullName>
        <ecNumber evidence="2 5">5.2.1.8</ecNumber>
    </recommendedName>
</protein>
<evidence type="ECO:0000256" key="2">
    <source>
        <dbReference type="ARBA" id="ARBA00013194"/>
    </source>
</evidence>
<dbReference type="InterPro" id="IPR046357">
    <property type="entry name" value="PPIase_dom_sf"/>
</dbReference>
<dbReference type="InterPro" id="IPR001179">
    <property type="entry name" value="PPIase_FKBP_dom"/>
</dbReference>
<name>A0ABN9XWK2_9DINO</name>
<evidence type="ECO:0000256" key="3">
    <source>
        <dbReference type="ARBA" id="ARBA00023110"/>
    </source>
</evidence>
<organism evidence="7 8">
    <name type="scientific">Prorocentrum cordatum</name>
    <dbReference type="NCBI Taxonomy" id="2364126"/>
    <lineage>
        <taxon>Eukaryota</taxon>
        <taxon>Sar</taxon>
        <taxon>Alveolata</taxon>
        <taxon>Dinophyceae</taxon>
        <taxon>Prorocentrales</taxon>
        <taxon>Prorocentraceae</taxon>
        <taxon>Prorocentrum</taxon>
    </lineage>
</organism>
<feature type="domain" description="PPIase FKBP-type" evidence="6">
    <location>
        <begin position="51"/>
        <end position="159"/>
    </location>
</feature>
<dbReference type="EMBL" id="CAUYUJ010021104">
    <property type="protein sequence ID" value="CAK0902725.1"/>
    <property type="molecule type" value="Genomic_DNA"/>
</dbReference>
<keyword evidence="4 5" id="KW-0413">Isomerase</keyword>
<dbReference type="EC" id="5.2.1.8" evidence="2 5"/>
<dbReference type="SUPFAM" id="SSF54534">
    <property type="entry name" value="FKBP-like"/>
    <property type="match status" value="1"/>
</dbReference>
<proteinExistence type="predicted"/>
<evidence type="ECO:0000256" key="1">
    <source>
        <dbReference type="ARBA" id="ARBA00000971"/>
    </source>
</evidence>
<dbReference type="PANTHER" id="PTHR43811:SF19">
    <property type="entry name" value="39 KDA FK506-BINDING NUCLEAR PROTEIN"/>
    <property type="match status" value="1"/>
</dbReference>
<sequence length="161" mass="17590">MEQEIPPGYVPGGLFAKKVGEKITTPNGVIYEPIELGTDGNSNRDGPPRSGANLEVRFVGRLNGFDGPIFDSTYLRGQRKPNKADFIEARINVDPGVHKGMCEALKLMKVGGKGRAIIPGALSYSEGKTDYEGDEDGEYKGKVKADQTLYYEVELVRIIKP</sequence>
<evidence type="ECO:0000313" key="7">
    <source>
        <dbReference type="EMBL" id="CAK0902725.1"/>
    </source>
</evidence>
<gene>
    <name evidence="7" type="ORF">PCOR1329_LOCUS79233</name>
</gene>
<evidence type="ECO:0000259" key="6">
    <source>
        <dbReference type="PROSITE" id="PS50059"/>
    </source>
</evidence>
<dbReference type="Pfam" id="PF00254">
    <property type="entry name" value="FKBP_C"/>
    <property type="match status" value="1"/>
</dbReference>
<dbReference type="Proteomes" id="UP001189429">
    <property type="component" value="Unassembled WGS sequence"/>
</dbReference>
<dbReference type="PANTHER" id="PTHR43811">
    <property type="entry name" value="FKBP-TYPE PEPTIDYL-PROLYL CIS-TRANS ISOMERASE FKPA"/>
    <property type="match status" value="1"/>
</dbReference>
<evidence type="ECO:0000313" key="8">
    <source>
        <dbReference type="Proteomes" id="UP001189429"/>
    </source>
</evidence>
<dbReference type="Gene3D" id="3.10.50.40">
    <property type="match status" value="1"/>
</dbReference>
<comment type="catalytic activity">
    <reaction evidence="1 5">
        <text>[protein]-peptidylproline (omega=180) = [protein]-peptidylproline (omega=0)</text>
        <dbReference type="Rhea" id="RHEA:16237"/>
        <dbReference type="Rhea" id="RHEA-COMP:10747"/>
        <dbReference type="Rhea" id="RHEA-COMP:10748"/>
        <dbReference type="ChEBI" id="CHEBI:83833"/>
        <dbReference type="ChEBI" id="CHEBI:83834"/>
        <dbReference type="EC" id="5.2.1.8"/>
    </reaction>
</comment>
<accession>A0ABN9XWK2</accession>